<evidence type="ECO:0000256" key="6">
    <source>
        <dbReference type="ARBA" id="ARBA00022723"/>
    </source>
</evidence>
<keyword evidence="8" id="KW-0574">Periplasm</keyword>
<feature type="domain" description="Metallo-beta-lactamase" evidence="12">
    <location>
        <begin position="20"/>
        <end position="213"/>
    </location>
</feature>
<dbReference type="InterPro" id="IPR001279">
    <property type="entry name" value="Metallo-B-lactamas"/>
</dbReference>
<keyword evidence="14" id="KW-1185">Reference proteome</keyword>
<evidence type="ECO:0000256" key="10">
    <source>
        <dbReference type="ARBA" id="ARBA00022833"/>
    </source>
</evidence>
<keyword evidence="9 13" id="KW-0378">Hydrolase</keyword>
<keyword evidence="10" id="KW-0862">Zinc</keyword>
<evidence type="ECO:0000256" key="8">
    <source>
        <dbReference type="ARBA" id="ARBA00022764"/>
    </source>
</evidence>
<evidence type="ECO:0000256" key="2">
    <source>
        <dbReference type="ARBA" id="ARBA00001947"/>
    </source>
</evidence>
<comment type="catalytic activity">
    <reaction evidence="1">
        <text>a beta-lactam + H2O = a substituted beta-amino acid</text>
        <dbReference type="Rhea" id="RHEA:20401"/>
        <dbReference type="ChEBI" id="CHEBI:15377"/>
        <dbReference type="ChEBI" id="CHEBI:35627"/>
        <dbReference type="ChEBI" id="CHEBI:140347"/>
        <dbReference type="EC" id="3.5.2.6"/>
    </reaction>
</comment>
<comment type="subcellular location">
    <subcellularLocation>
        <location evidence="3">Periplasm</location>
    </subcellularLocation>
</comment>
<dbReference type="GO" id="GO:0042597">
    <property type="term" value="C:periplasmic space"/>
    <property type="evidence" value="ECO:0007669"/>
    <property type="project" value="UniProtKB-SubCell"/>
</dbReference>
<comment type="similarity">
    <text evidence="4">Belongs to the metallo-beta-lactamase superfamily. Class-B beta-lactamase family.</text>
</comment>
<dbReference type="GO" id="GO:0017001">
    <property type="term" value="P:antibiotic catabolic process"/>
    <property type="evidence" value="ECO:0007669"/>
    <property type="project" value="InterPro"/>
</dbReference>
<evidence type="ECO:0000256" key="7">
    <source>
        <dbReference type="ARBA" id="ARBA00022729"/>
    </source>
</evidence>
<dbReference type="InterPro" id="IPR001018">
    <property type="entry name" value="Beta-lactamase_class-B_CS"/>
</dbReference>
<name>A0A845KZ25_9FIRM</name>
<dbReference type="InterPro" id="IPR050855">
    <property type="entry name" value="NDM-1-like"/>
</dbReference>
<comment type="caution">
    <text evidence="13">The sequence shown here is derived from an EMBL/GenBank/DDBJ whole genome shotgun (WGS) entry which is preliminary data.</text>
</comment>
<sequence length="311" mass="34087">MNFVPLRNSAAAETWYLPARVNIGAIVYEGEAVIIDTGLEAQSGKRICRLAKEAGWRIVAIINTHTHADHIGGNSAIVEQFGCPVYAPDLERDFVKHPIFMAYFLIGGVAPWREINNKFLVAPASTVTAGLKPGAFPWPGRAAGPELTLIDLAGHTGGQIGVACGDVLYAGDAFLGPDVLELHGIPFNVDIEKYLASLSRIRRSTYATVLPCHGAPLDRDALEEVLQVNEQQVMALVDDVYALLEEPCELETLVAELCPRAGKEVASVGSFFLYRSSIQAYLTFLHQQGQVETAIRDNRLFWQRSEKRVSR</sequence>
<reference evidence="13 14" key="1">
    <citation type="submission" date="2020-01" db="EMBL/GenBank/DDBJ databases">
        <title>Whole-genome sequence of Heliobacterium undosum DSM 13378.</title>
        <authorList>
            <person name="Kyndt J.A."/>
            <person name="Meyer T.E."/>
        </authorList>
    </citation>
    <scope>NUCLEOTIDE SEQUENCE [LARGE SCALE GENOMIC DNA]</scope>
    <source>
        <strain evidence="13 14">DSM 13378</strain>
    </source>
</reference>
<dbReference type="PANTHER" id="PTHR42951:SF14">
    <property type="entry name" value="METALLO-BETA-LACTAMASE SUPERFAMILY PROTEIN"/>
    <property type="match status" value="1"/>
</dbReference>
<dbReference type="Gene3D" id="3.60.15.10">
    <property type="entry name" value="Ribonuclease Z/Hydroxyacylglutathione hydrolase-like"/>
    <property type="match status" value="1"/>
</dbReference>
<proteinExistence type="inferred from homology"/>
<keyword evidence="11" id="KW-0046">Antibiotic resistance</keyword>
<evidence type="ECO:0000313" key="13">
    <source>
        <dbReference type="EMBL" id="MZP28913.1"/>
    </source>
</evidence>
<keyword evidence="7" id="KW-0732">Signal</keyword>
<accession>A0A845KZ25</accession>
<evidence type="ECO:0000259" key="12">
    <source>
        <dbReference type="SMART" id="SM00849"/>
    </source>
</evidence>
<organism evidence="13 14">
    <name type="scientific">Heliomicrobium undosum</name>
    <dbReference type="NCBI Taxonomy" id="121734"/>
    <lineage>
        <taxon>Bacteria</taxon>
        <taxon>Bacillati</taxon>
        <taxon>Bacillota</taxon>
        <taxon>Clostridia</taxon>
        <taxon>Eubacteriales</taxon>
        <taxon>Heliobacteriaceae</taxon>
        <taxon>Heliomicrobium</taxon>
    </lineage>
</organism>
<dbReference type="InterPro" id="IPR036866">
    <property type="entry name" value="RibonucZ/Hydroxyglut_hydro"/>
</dbReference>
<dbReference type="RefSeq" id="WP_161255329.1">
    <property type="nucleotide sequence ID" value="NZ_WXEY01000003.1"/>
</dbReference>
<dbReference type="GO" id="GO:0008800">
    <property type="term" value="F:beta-lactamase activity"/>
    <property type="evidence" value="ECO:0007669"/>
    <property type="project" value="UniProtKB-EC"/>
</dbReference>
<dbReference type="OrthoDB" id="11380at2"/>
<evidence type="ECO:0000256" key="1">
    <source>
        <dbReference type="ARBA" id="ARBA00001526"/>
    </source>
</evidence>
<dbReference type="EC" id="3.5.2.6" evidence="5"/>
<dbReference type="GO" id="GO:0046677">
    <property type="term" value="P:response to antibiotic"/>
    <property type="evidence" value="ECO:0007669"/>
    <property type="project" value="UniProtKB-KW"/>
</dbReference>
<dbReference type="Pfam" id="PF00753">
    <property type="entry name" value="Lactamase_B"/>
    <property type="match status" value="1"/>
</dbReference>
<keyword evidence="6" id="KW-0479">Metal-binding</keyword>
<dbReference type="EMBL" id="WXEY01000003">
    <property type="protein sequence ID" value="MZP28913.1"/>
    <property type="molecule type" value="Genomic_DNA"/>
</dbReference>
<dbReference type="AlphaFoldDB" id="A0A845KZ25"/>
<comment type="cofactor">
    <cofactor evidence="2">
        <name>Zn(2+)</name>
        <dbReference type="ChEBI" id="CHEBI:29105"/>
    </cofactor>
</comment>
<evidence type="ECO:0000313" key="14">
    <source>
        <dbReference type="Proteomes" id="UP000463470"/>
    </source>
</evidence>
<evidence type="ECO:0000256" key="4">
    <source>
        <dbReference type="ARBA" id="ARBA00005250"/>
    </source>
</evidence>
<protein>
    <recommendedName>
        <fullName evidence="5">beta-lactamase</fullName>
        <ecNumber evidence="5">3.5.2.6</ecNumber>
    </recommendedName>
</protein>
<dbReference type="SMART" id="SM00849">
    <property type="entry name" value="Lactamase_B"/>
    <property type="match status" value="1"/>
</dbReference>
<dbReference type="PANTHER" id="PTHR42951">
    <property type="entry name" value="METALLO-BETA-LACTAMASE DOMAIN-CONTAINING"/>
    <property type="match status" value="1"/>
</dbReference>
<dbReference type="Proteomes" id="UP000463470">
    <property type="component" value="Unassembled WGS sequence"/>
</dbReference>
<dbReference type="SUPFAM" id="SSF56281">
    <property type="entry name" value="Metallo-hydrolase/oxidoreductase"/>
    <property type="match status" value="1"/>
</dbReference>
<evidence type="ECO:0000256" key="3">
    <source>
        <dbReference type="ARBA" id="ARBA00004418"/>
    </source>
</evidence>
<evidence type="ECO:0000256" key="5">
    <source>
        <dbReference type="ARBA" id="ARBA00012865"/>
    </source>
</evidence>
<dbReference type="CDD" id="cd07743">
    <property type="entry name" value="metallo-hydrolase-like_MBL-fold"/>
    <property type="match status" value="1"/>
</dbReference>
<evidence type="ECO:0000256" key="11">
    <source>
        <dbReference type="ARBA" id="ARBA00023251"/>
    </source>
</evidence>
<evidence type="ECO:0000256" key="9">
    <source>
        <dbReference type="ARBA" id="ARBA00022801"/>
    </source>
</evidence>
<dbReference type="GO" id="GO:0008270">
    <property type="term" value="F:zinc ion binding"/>
    <property type="evidence" value="ECO:0007669"/>
    <property type="project" value="InterPro"/>
</dbReference>
<dbReference type="PROSITE" id="PS00743">
    <property type="entry name" value="BETA_LACTAMASE_B_1"/>
    <property type="match status" value="1"/>
</dbReference>
<gene>
    <name evidence="13" type="ORF">GTO91_04215</name>
</gene>